<keyword evidence="2" id="KW-1185">Reference proteome</keyword>
<proteinExistence type="predicted"/>
<organism evidence="1 2">
    <name type="scientific">Dallia pectoralis</name>
    <name type="common">Alaska blackfish</name>
    <dbReference type="NCBI Taxonomy" id="75939"/>
    <lineage>
        <taxon>Eukaryota</taxon>
        <taxon>Metazoa</taxon>
        <taxon>Chordata</taxon>
        <taxon>Craniata</taxon>
        <taxon>Vertebrata</taxon>
        <taxon>Euteleostomi</taxon>
        <taxon>Actinopterygii</taxon>
        <taxon>Neopterygii</taxon>
        <taxon>Teleostei</taxon>
        <taxon>Protacanthopterygii</taxon>
        <taxon>Esociformes</taxon>
        <taxon>Umbridae</taxon>
        <taxon>Dallia</taxon>
    </lineage>
</organism>
<dbReference type="Proteomes" id="UP001157502">
    <property type="component" value="Chromosome 11"/>
</dbReference>
<sequence length="112" mass="11794">MQPGTGLEQPSPGSSSMRWTEYPVSESPSCHQATSSTSCGVSCRDNRESRDRRNSPTQDSSSGGGPGVSEGKPRAVLISAVCIHDIDSAGSLCEPESFPGQELTNHITSLQQ</sequence>
<evidence type="ECO:0000313" key="1">
    <source>
        <dbReference type="EMBL" id="KAJ8004557.1"/>
    </source>
</evidence>
<reference evidence="1" key="1">
    <citation type="submission" date="2021-05" db="EMBL/GenBank/DDBJ databases">
        <authorList>
            <person name="Pan Q."/>
            <person name="Jouanno E."/>
            <person name="Zahm M."/>
            <person name="Klopp C."/>
            <person name="Cabau C."/>
            <person name="Louis A."/>
            <person name="Berthelot C."/>
            <person name="Parey E."/>
            <person name="Roest Crollius H."/>
            <person name="Montfort J."/>
            <person name="Robinson-Rechavi M."/>
            <person name="Bouchez O."/>
            <person name="Lampietro C."/>
            <person name="Lopez Roques C."/>
            <person name="Donnadieu C."/>
            <person name="Postlethwait J."/>
            <person name="Bobe J."/>
            <person name="Dillon D."/>
            <person name="Chandos A."/>
            <person name="von Hippel F."/>
            <person name="Guiguen Y."/>
        </authorList>
    </citation>
    <scope>NUCLEOTIDE SEQUENCE</scope>
    <source>
        <strain evidence="1">YG-Jan2019</strain>
    </source>
</reference>
<evidence type="ECO:0000313" key="2">
    <source>
        <dbReference type="Proteomes" id="UP001157502"/>
    </source>
</evidence>
<name>A0ACC2GLY6_DALPE</name>
<dbReference type="EMBL" id="CM055738">
    <property type="protein sequence ID" value="KAJ8004557.1"/>
    <property type="molecule type" value="Genomic_DNA"/>
</dbReference>
<protein>
    <submittedName>
        <fullName evidence="1">Uncharacterized protein</fullName>
    </submittedName>
</protein>
<comment type="caution">
    <text evidence="1">The sequence shown here is derived from an EMBL/GenBank/DDBJ whole genome shotgun (WGS) entry which is preliminary data.</text>
</comment>
<gene>
    <name evidence="1" type="ORF">DPEC_G00137520</name>
</gene>
<accession>A0ACC2GLY6</accession>